<feature type="region of interest" description="Disordered" evidence="1">
    <location>
        <begin position="1"/>
        <end position="24"/>
    </location>
</feature>
<evidence type="ECO:0000313" key="2">
    <source>
        <dbReference type="EMBL" id="CAF0720845.1"/>
    </source>
</evidence>
<evidence type="ECO:0000256" key="1">
    <source>
        <dbReference type="SAM" id="MobiDB-lite"/>
    </source>
</evidence>
<feature type="region of interest" description="Disordered" evidence="1">
    <location>
        <begin position="231"/>
        <end position="251"/>
    </location>
</feature>
<dbReference type="Proteomes" id="UP000663879">
    <property type="component" value="Unassembled WGS sequence"/>
</dbReference>
<reference evidence="2" key="1">
    <citation type="submission" date="2021-02" db="EMBL/GenBank/DDBJ databases">
        <authorList>
            <person name="Nowell W R."/>
        </authorList>
    </citation>
    <scope>NUCLEOTIDE SEQUENCE</scope>
    <source>
        <strain evidence="2">Ploen Becks lab</strain>
    </source>
</reference>
<dbReference type="AlphaFoldDB" id="A0A813MI79"/>
<feature type="compositionally biased region" description="Polar residues" evidence="1">
    <location>
        <begin position="52"/>
        <end position="64"/>
    </location>
</feature>
<feature type="compositionally biased region" description="Polar residues" evidence="1">
    <location>
        <begin position="473"/>
        <end position="485"/>
    </location>
</feature>
<dbReference type="EMBL" id="CAJNOC010000159">
    <property type="protein sequence ID" value="CAF0720845.1"/>
    <property type="molecule type" value="Genomic_DNA"/>
</dbReference>
<gene>
    <name evidence="2" type="ORF">OXX778_LOCUS2143</name>
</gene>
<name>A0A813MI79_9BILA</name>
<feature type="compositionally biased region" description="Low complexity" evidence="1">
    <location>
        <begin position="8"/>
        <end position="17"/>
    </location>
</feature>
<feature type="compositionally biased region" description="Polar residues" evidence="1">
    <location>
        <begin position="231"/>
        <end position="241"/>
    </location>
</feature>
<feature type="region of interest" description="Disordered" evidence="1">
    <location>
        <begin position="473"/>
        <end position="495"/>
    </location>
</feature>
<comment type="caution">
    <text evidence="2">The sequence shown here is derived from an EMBL/GenBank/DDBJ whole genome shotgun (WGS) entry which is preliminary data.</text>
</comment>
<evidence type="ECO:0000313" key="3">
    <source>
        <dbReference type="Proteomes" id="UP000663879"/>
    </source>
</evidence>
<feature type="compositionally biased region" description="Acidic residues" evidence="1">
    <location>
        <begin position="242"/>
        <end position="251"/>
    </location>
</feature>
<keyword evidence="3" id="KW-1185">Reference proteome</keyword>
<feature type="region of interest" description="Disordered" evidence="1">
    <location>
        <begin position="52"/>
        <end position="104"/>
    </location>
</feature>
<sequence>MKFKTNESSNSPGPSSSCQIQTSNNNDEQLSAFTNTILTRSAARLQNLSILPTSSNNKRNSSHSIGKIVKPIPVRAVSSSSSTHSSSFTSSNHHHNHPSSQASSSLLNLIKKETNDLKNSPNDSNFSLIAKYFASFPATRLKSTNNFDSNSQSESPIFENVKNTPFLPFKKFNSISSTSCTGSVSHNNNEFLIPNTSSNTDHLCTNFKRMIKLNNDDECLFSPASPLTARSSNTPNSLFNEQDLDYSNDSDQLDNRFSQIQMETRSTRKFLIKHHPYLRYNNSLLNNNNPTSPSSQSRPSINLLKMKKLKREDSPLLCDSSQNISKKKCKLSKKNSKKSDLIEEEVDFYGEDSADAFECNEIQEEMNSSLLNNSKDLDDCKEEDSSGYYSSYHSVDLVSSGGSCIGDVSLVKRHSDKTSQNVNKLDLGEGSVQKQEQPHHHYQTRYFTNYLQNQQKLTSPKPVTRLRYQQQLMANNSSSTNNQSCDLDLDQIEND</sequence>
<accession>A0A813MI79</accession>
<protein>
    <submittedName>
        <fullName evidence="2">Uncharacterized protein</fullName>
    </submittedName>
</protein>
<organism evidence="2 3">
    <name type="scientific">Brachionus calyciflorus</name>
    <dbReference type="NCBI Taxonomy" id="104777"/>
    <lineage>
        <taxon>Eukaryota</taxon>
        <taxon>Metazoa</taxon>
        <taxon>Spiralia</taxon>
        <taxon>Gnathifera</taxon>
        <taxon>Rotifera</taxon>
        <taxon>Eurotatoria</taxon>
        <taxon>Monogononta</taxon>
        <taxon>Pseudotrocha</taxon>
        <taxon>Ploima</taxon>
        <taxon>Brachionidae</taxon>
        <taxon>Brachionus</taxon>
    </lineage>
</organism>
<feature type="compositionally biased region" description="Low complexity" evidence="1">
    <location>
        <begin position="78"/>
        <end position="91"/>
    </location>
</feature>
<proteinExistence type="predicted"/>
<dbReference type="OrthoDB" id="10521640at2759"/>